<dbReference type="Pfam" id="PF13575">
    <property type="entry name" value="DUF4135"/>
    <property type="match status" value="1"/>
</dbReference>
<dbReference type="SUPFAM" id="SSF158745">
    <property type="entry name" value="LanC-like"/>
    <property type="match status" value="1"/>
</dbReference>
<organism evidence="3 4">
    <name type="scientific">Rothia dentocariosa (strain ATCC 17931 / CDC X599 / XDIA)</name>
    <dbReference type="NCBI Taxonomy" id="762948"/>
    <lineage>
        <taxon>Bacteria</taxon>
        <taxon>Bacillati</taxon>
        <taxon>Actinomycetota</taxon>
        <taxon>Actinomycetes</taxon>
        <taxon>Micrococcales</taxon>
        <taxon>Micrococcaceae</taxon>
        <taxon>Rothia</taxon>
    </lineage>
</organism>
<proteinExistence type="predicted"/>
<dbReference type="InterPro" id="IPR017146">
    <property type="entry name" value="Lanti_2_LanM"/>
</dbReference>
<dbReference type="EMBL" id="CP002280">
    <property type="protein sequence ID" value="ADP40537.1"/>
    <property type="molecule type" value="Genomic_DNA"/>
</dbReference>
<dbReference type="PRINTS" id="PR01950">
    <property type="entry name" value="LANCSUPER"/>
</dbReference>
<feature type="domain" description="Lantibiotic biosynthesis protein dehydration" evidence="2">
    <location>
        <begin position="158"/>
        <end position="511"/>
    </location>
</feature>
<evidence type="ECO:0000313" key="4">
    <source>
        <dbReference type="Proteomes" id="UP000000387"/>
    </source>
</evidence>
<protein>
    <submittedName>
        <fullName evidence="3">Type 2 lantibiotic biosynthesis protein LanM</fullName>
    </submittedName>
</protein>
<evidence type="ECO:0000256" key="1">
    <source>
        <dbReference type="PIRSR" id="PIRSR607822-1"/>
    </source>
</evidence>
<dbReference type="Pfam" id="PF05147">
    <property type="entry name" value="LANC_like"/>
    <property type="match status" value="1"/>
</dbReference>
<reference evidence="4" key="1">
    <citation type="submission" date="2010-10" db="EMBL/GenBank/DDBJ databases">
        <title>The complete genome of Rothia dentocariosa ATCC 17931.</title>
        <authorList>
            <person name="Muzny D."/>
            <person name="Qin X."/>
            <person name="Buhay C."/>
            <person name="Dugan-Rocha S."/>
            <person name="Ding Y."/>
            <person name="Chen G."/>
            <person name="Hawes A."/>
            <person name="Holder M."/>
            <person name="Jhangiani S."/>
            <person name="Johnson A."/>
            <person name="Khan Z."/>
            <person name="Li Z."/>
            <person name="Liu W."/>
            <person name="Liu X."/>
            <person name="Perez L."/>
            <person name="Shen H."/>
            <person name="Wang Q."/>
            <person name="Watt J."/>
            <person name="Xi L."/>
            <person name="Xin Y."/>
            <person name="Zhou J."/>
            <person name="Deng J."/>
            <person name="Jiang H."/>
            <person name="Liu Y."/>
            <person name="Qu J."/>
            <person name="Song X.-Z."/>
            <person name="Zhang L."/>
            <person name="Villasana D."/>
            <person name="Johnson A."/>
            <person name="Liu J."/>
            <person name="Liyanage D."/>
            <person name="Lorensuhewa L."/>
            <person name="Robinson T."/>
            <person name="Song A."/>
            <person name="Song B.-B."/>
            <person name="Dinh H."/>
            <person name="Thornton R."/>
            <person name="Coyle M."/>
            <person name="Francisco L."/>
            <person name="Jackson L."/>
            <person name="Javaid M."/>
            <person name="Korchina V."/>
            <person name="Kovar C."/>
            <person name="Mata R."/>
            <person name="Mathew T."/>
            <person name="Ngo R."/>
            <person name="Nguyen L."/>
            <person name="Nguyen N."/>
            <person name="Okwuonu G."/>
            <person name="Ongeri F."/>
            <person name="Pham C."/>
            <person name="Simmons D."/>
            <person name="Wilczek-Boney K."/>
            <person name="Hale W."/>
            <person name="Jakkamsetti A."/>
            <person name="Pham P."/>
            <person name="Ruth R."/>
            <person name="San Lucas F."/>
            <person name="Warren J."/>
            <person name="Zhang J."/>
            <person name="Zhao Z."/>
            <person name="Zhou C."/>
            <person name="Zhu D."/>
            <person name="Lee S."/>
            <person name="Bess C."/>
            <person name="Blankenburg K."/>
            <person name="Forbes L."/>
            <person name="Fu Q."/>
            <person name="Gubbala S."/>
            <person name="Hirani K."/>
            <person name="Jayaseelan J.C."/>
            <person name="Lara F."/>
            <person name="Munidasa M."/>
            <person name="Palculict T."/>
            <person name="Patil S."/>
            <person name="Pu L.-L."/>
            <person name="Saada N."/>
            <person name="Tang L."/>
            <person name="Weissenberger G."/>
            <person name="Zhu Y."/>
            <person name="Hemphill L."/>
            <person name="Shang Y."/>
            <person name="Youmans B."/>
            <person name="Ayvaz T."/>
            <person name="Ross M."/>
            <person name="Santibanez J."/>
            <person name="Aqrawi P."/>
            <person name="Gross S."/>
            <person name="Joshi V."/>
            <person name="Fowler G."/>
            <person name="Nazareth L."/>
            <person name="Reid J."/>
            <person name="Worley K."/>
            <person name="Petrosino J."/>
            <person name="Highlander S."/>
            <person name="Gibbs R."/>
        </authorList>
    </citation>
    <scope>NUCLEOTIDE SEQUENCE [LARGE SCALE GENOMIC DNA]</scope>
    <source>
        <strain evidence="4">ATCC 17931 / CDC X599 / XDIA</strain>
    </source>
</reference>
<dbReference type="eggNOG" id="COG4403">
    <property type="taxonomic scope" value="Bacteria"/>
</dbReference>
<dbReference type="GO" id="GO:0005975">
    <property type="term" value="P:carbohydrate metabolic process"/>
    <property type="evidence" value="ECO:0007669"/>
    <property type="project" value="InterPro"/>
</dbReference>
<keyword evidence="1" id="KW-0479">Metal-binding</keyword>
<accession>E3H3Z5</accession>
<feature type="binding site" evidence="1">
    <location>
        <position position="845"/>
    </location>
    <ligand>
        <name>Zn(2+)</name>
        <dbReference type="ChEBI" id="CHEBI:29105"/>
    </ligand>
</feature>
<name>E3H3Z5_ROTDC</name>
<dbReference type="GO" id="GO:0046872">
    <property type="term" value="F:metal ion binding"/>
    <property type="evidence" value="ECO:0007669"/>
    <property type="project" value="UniProtKB-KW"/>
</dbReference>
<feature type="binding site" evidence="1">
    <location>
        <position position="893"/>
    </location>
    <ligand>
        <name>Zn(2+)</name>
        <dbReference type="ChEBI" id="CHEBI:29105"/>
    </ligand>
</feature>
<dbReference type="Proteomes" id="UP000000387">
    <property type="component" value="Chromosome"/>
</dbReference>
<dbReference type="InterPro" id="IPR007822">
    <property type="entry name" value="LANC-like"/>
</dbReference>
<dbReference type="Gene3D" id="1.50.10.10">
    <property type="match status" value="1"/>
</dbReference>
<dbReference type="GO" id="GO:0031179">
    <property type="term" value="P:peptide modification"/>
    <property type="evidence" value="ECO:0007669"/>
    <property type="project" value="InterPro"/>
</dbReference>
<dbReference type="InterPro" id="IPR012341">
    <property type="entry name" value="6hp_glycosidase-like_sf"/>
</dbReference>
<dbReference type="HOGENOM" id="CLU_009398_0_0_11"/>
<evidence type="ECO:0000259" key="2">
    <source>
        <dbReference type="Pfam" id="PF13575"/>
    </source>
</evidence>
<keyword evidence="1" id="KW-0862">Zinc</keyword>
<dbReference type="InterPro" id="IPR025410">
    <property type="entry name" value="Lant_dehyd"/>
</dbReference>
<dbReference type="AlphaFoldDB" id="E3H3Z5"/>
<dbReference type="PIRSF" id="PIRSF037228">
    <property type="entry name" value="Lant_mod_RumM"/>
    <property type="match status" value="1"/>
</dbReference>
<dbReference type="NCBIfam" id="TIGR03897">
    <property type="entry name" value="lanti_2_LanM"/>
    <property type="match status" value="1"/>
</dbReference>
<dbReference type="KEGG" id="rdn:HMPREF0733_11080"/>
<dbReference type="SMART" id="SM01260">
    <property type="entry name" value="LANC_like"/>
    <property type="match status" value="1"/>
</dbReference>
<evidence type="ECO:0000313" key="3">
    <source>
        <dbReference type="EMBL" id="ADP40537.1"/>
    </source>
</evidence>
<sequence length="973" mass="108409">MSNGGFMEKQILFPEADDTEWKRIQDLSALYAGSTASPHPSGHPSVKLMKLMSDAVIPFRDASMRLISEELIDIEQTVVKSDYIANQDSLLRSLIYRCLMSIQPRVLRSQTEFMRSKRHYLTASSSEDRYHEFAQWLSTPEGDAKYREVFPQSVVAAQSAARNFADEINEILKRYASDTNKLSTLGLVTSQRITDIDISSGDRHMGRAVAMIHFDDNNTVVYKPRSLRQEYAYHKLVEYINNSEGDLYFGSARVLERGEYGWMEFIRSRQGNSPKYAYRKMGELLGLLHLLRATDMHFENIVLHNNIPFPIDLETLLAAVPPQGAKKSSASSYVLSQTATFVGLLPSALHSPGQKADKSSTDVGALGYTPGQKSPFSTLVLHRPLTDEMHFSLEFLDRTDPALLPSLDPREEIALVQCGYQSFMVWAMAHKTELSNVIRQEFKGVNIRFVAEQTQRYSETLRLATHPDLHKDPKLHSMALWRTALFRHQVPEQVLVSEHEQLIKGDIPCFHFLSDCTDIFFDSQVLVKDVLESTPLSHVLKGVQNLNEDELKLNLWLIQLSFAAKISQSAAHTDYLFSESAVKASKSDINVNQMVQELAHPLMQTRVEGHGEHPPTWIGGRTSDTAFQYWRVDKLSLELFSGSVGVALNLVRSGVIFEEPAWVSAGESFFQKTLANLANGTDWENIHHGAQSGVESFLWAAMEVFELLGDKQGHQKAVRVLAQCLSKSTLYDLDVSSGYAGIVLAFSPHIDSDSTGTLADLVAFSVNSLVQGAQALDVASLQYSGFAHGVCGLYAALARTKGLEIENEATDSLIKKLLTFETKFKTADGGYRFGDEGTPEAKGWCHGLPGHHLAHAILHHYATDLSPFTDADLQVESERIRNTCFGGNISLCHGDIGNFWVLLDASRLLNYPEIGALTKKAAADYVERILPVALKDVNRHTITQSLMVGTGSPLAFLGKLQRHELRSPLWFGA</sequence>
<gene>
    <name evidence="3" type="primary">lanM</name>
    <name evidence="3" type="ordered locus">HMPREF0733_11080</name>
</gene>
<feature type="binding site" evidence="1">
    <location>
        <position position="892"/>
    </location>
    <ligand>
        <name>Zn(2+)</name>
        <dbReference type="ChEBI" id="CHEBI:29105"/>
    </ligand>
</feature>